<evidence type="ECO:0000313" key="3">
    <source>
        <dbReference type="Proteomes" id="UP000190852"/>
    </source>
</evidence>
<proteinExistence type="predicted"/>
<dbReference type="Proteomes" id="UP000190852">
    <property type="component" value="Unassembled WGS sequence"/>
</dbReference>
<protein>
    <submittedName>
        <fullName evidence="1">Uncharacterized protein</fullName>
    </submittedName>
</protein>
<gene>
    <name evidence="1" type="ORF">SAMN05660349_01267</name>
    <name evidence="2" type="ORF">SAMN05660349_01905</name>
</gene>
<dbReference type="AlphaFoldDB" id="A0A1T5BFW2"/>
<reference evidence="3" key="1">
    <citation type="submission" date="2017-02" db="EMBL/GenBank/DDBJ databases">
        <authorList>
            <person name="Varghese N."/>
            <person name="Submissions S."/>
        </authorList>
    </citation>
    <scope>NUCLEOTIDE SEQUENCE [LARGE SCALE GENOMIC DNA]</scope>
    <source>
        <strain evidence="3">DSM 24967</strain>
    </source>
</reference>
<dbReference type="EMBL" id="FUYQ01000007">
    <property type="protein sequence ID" value="SKB46192.1"/>
    <property type="molecule type" value="Genomic_DNA"/>
</dbReference>
<keyword evidence="3" id="KW-1185">Reference proteome</keyword>
<organism evidence="1 3">
    <name type="scientific">Parabacteroides chartae</name>
    <dbReference type="NCBI Taxonomy" id="1037355"/>
    <lineage>
        <taxon>Bacteria</taxon>
        <taxon>Pseudomonadati</taxon>
        <taxon>Bacteroidota</taxon>
        <taxon>Bacteroidia</taxon>
        <taxon>Bacteroidales</taxon>
        <taxon>Tannerellaceae</taxon>
        <taxon>Parabacteroides</taxon>
    </lineage>
</organism>
<reference evidence="1" key="2">
    <citation type="submission" date="2017-02" db="EMBL/GenBank/DDBJ databases">
        <authorList>
            <person name="Peterson S.W."/>
        </authorList>
    </citation>
    <scope>NUCLEOTIDE SEQUENCE [LARGE SCALE GENOMIC DNA]</scope>
    <source>
        <strain evidence="1">DSM 24967</strain>
    </source>
</reference>
<name>A0A1T5BFW2_9BACT</name>
<accession>A0A1T5BFW2</accession>
<evidence type="ECO:0000313" key="2">
    <source>
        <dbReference type="EMBL" id="SKB58843.1"/>
    </source>
</evidence>
<sequence length="48" mass="5850">MDTLQVEYRKVNVNKTKTGKNERQGGATRQFVTTETKQIYYENRKYWF</sequence>
<dbReference type="EMBL" id="FUYQ01000012">
    <property type="protein sequence ID" value="SKB58843.1"/>
    <property type="molecule type" value="Genomic_DNA"/>
</dbReference>
<evidence type="ECO:0000313" key="1">
    <source>
        <dbReference type="EMBL" id="SKB46192.1"/>
    </source>
</evidence>